<evidence type="ECO:0000259" key="6">
    <source>
        <dbReference type="SMART" id="SM00004"/>
    </source>
</evidence>
<dbReference type="Gene3D" id="3.30.300.320">
    <property type="match status" value="1"/>
</dbReference>
<feature type="domain" description="LNR" evidence="6">
    <location>
        <begin position="602"/>
        <end position="644"/>
    </location>
</feature>
<dbReference type="SUPFAM" id="SSF52058">
    <property type="entry name" value="L domain-like"/>
    <property type="match status" value="1"/>
</dbReference>
<keyword evidence="5" id="KW-1133">Transmembrane helix</keyword>
<keyword evidence="1" id="KW-0433">Leucine-rich repeat</keyword>
<gene>
    <name evidence="8" type="primary">Aste57867_8454</name>
    <name evidence="7" type="ORF">As57867_008422</name>
    <name evidence="8" type="ORF">ASTE57867_8454</name>
</gene>
<evidence type="ECO:0000313" key="8">
    <source>
        <dbReference type="EMBL" id="VFT85340.1"/>
    </source>
</evidence>
<dbReference type="InterPro" id="IPR000800">
    <property type="entry name" value="Notch_dom"/>
</dbReference>
<dbReference type="PANTHER" id="PTHR45712">
    <property type="entry name" value="AGAP008170-PA"/>
    <property type="match status" value="1"/>
</dbReference>
<accession>A0A485KKD8</accession>
<evidence type="ECO:0000313" key="9">
    <source>
        <dbReference type="Proteomes" id="UP000332933"/>
    </source>
</evidence>
<feature type="transmembrane region" description="Helical" evidence="5">
    <location>
        <begin position="46"/>
        <end position="68"/>
    </location>
</feature>
<evidence type="ECO:0000256" key="2">
    <source>
        <dbReference type="ARBA" id="ARBA00022737"/>
    </source>
</evidence>
<dbReference type="Proteomes" id="UP000332933">
    <property type="component" value="Unassembled WGS sequence"/>
</dbReference>
<proteinExistence type="predicted"/>
<dbReference type="Pfam" id="PF00066">
    <property type="entry name" value="Notch"/>
    <property type="match status" value="1"/>
</dbReference>
<feature type="transmembrane region" description="Helical" evidence="5">
    <location>
        <begin position="80"/>
        <end position="101"/>
    </location>
</feature>
<dbReference type="Gene3D" id="3.80.10.10">
    <property type="entry name" value="Ribonuclease Inhibitor"/>
    <property type="match status" value="1"/>
</dbReference>
<dbReference type="InterPro" id="IPR032675">
    <property type="entry name" value="LRR_dom_sf"/>
</dbReference>
<evidence type="ECO:0000256" key="1">
    <source>
        <dbReference type="ARBA" id="ARBA00022614"/>
    </source>
</evidence>
<dbReference type="SMART" id="SM00004">
    <property type="entry name" value="NL"/>
    <property type="match status" value="1"/>
</dbReference>
<dbReference type="OrthoDB" id="107262at2759"/>
<name>A0A485KKD8_9STRA</name>
<feature type="transmembrane region" description="Helical" evidence="5">
    <location>
        <begin position="162"/>
        <end position="183"/>
    </location>
</feature>
<reference evidence="8 9" key="1">
    <citation type="submission" date="2019-03" db="EMBL/GenBank/DDBJ databases">
        <authorList>
            <person name="Gaulin E."/>
            <person name="Dumas B."/>
        </authorList>
    </citation>
    <scope>NUCLEOTIDE SEQUENCE [LARGE SCALE GENOMIC DNA]</scope>
    <source>
        <strain evidence="8">CBS 568.67</strain>
    </source>
</reference>
<keyword evidence="4" id="KW-0325">Glycoprotein</keyword>
<keyword evidence="2" id="KW-0677">Repeat</keyword>
<sequence length="649" mass="71666">MPSVHVGPVPDPLAVERRGAPRVSITTIQSLTTIQLTHALRKPTHVVAITKHAISALYFATMCVLYFTTLPQDLRALHAYVPQVVGVVNGCFALLHGHGLFRTWCCRRRRRRHTHRRRRRWISCSSLSRVSPFVRLALPHWINVGCQTYQAYCMSRFLVDRTSAFGFASLVAFNCLVTPWFLFARHKIVRETLVLLLNSFLGFFLSTVFPILVFVRYAVVLVLVNKNYRNDLPFSTVVLMAGQYVVVSSPLDFATKTILQVTSYHALTDLVETLDVGAMAPALHPVGLVSPATTIESWSLSEHFTLELRGAARLVYVGCMCGWGLVVLAVAGVATYHRAPCPDTCLLQVAPWFDTSCQCAHVELNCATRNISSDSIESYLDATQLGQSMFVFDIRRCGLPRGIRLATLAPYTRLFGLHIAFTNMSSWPLDDTSFGLPPSLTSFQIRYSNLTAIPDVLATALPPNLVFLHIESAPITAIPEFIFADWGHVSSLCLNDLLLTTASVAIATMTSLTTLELRGNRLATLSPAWQARVATQLTSLKSLDLSANDLVDGPWQLVKSTLTLDLSSNPIADIPISLDNTLLTKRKIVLDDTPICKGTSPSSMPSSSCQTKCNRLCETNMIGNFRCDWECYSAACRFDGGDCFGYGFA</sequence>
<dbReference type="InterPro" id="IPR050333">
    <property type="entry name" value="SLRP"/>
</dbReference>
<evidence type="ECO:0000313" key="7">
    <source>
        <dbReference type="EMBL" id="KAF0701008.1"/>
    </source>
</evidence>
<dbReference type="PANTHER" id="PTHR45712:SF22">
    <property type="entry name" value="INSULIN-LIKE GROWTH FACTOR-BINDING PROTEIN COMPLEX ACID LABILE SUBUNIT"/>
    <property type="match status" value="1"/>
</dbReference>
<protein>
    <submittedName>
        <fullName evidence="8">Aste57867_8454 protein</fullName>
    </submittedName>
</protein>
<keyword evidence="5" id="KW-0472">Membrane</keyword>
<keyword evidence="9" id="KW-1185">Reference proteome</keyword>
<dbReference type="EMBL" id="VJMH01005103">
    <property type="protein sequence ID" value="KAF0701008.1"/>
    <property type="molecule type" value="Genomic_DNA"/>
</dbReference>
<keyword evidence="3" id="KW-1015">Disulfide bond</keyword>
<evidence type="ECO:0000256" key="4">
    <source>
        <dbReference type="ARBA" id="ARBA00023180"/>
    </source>
</evidence>
<organism evidence="8 9">
    <name type="scientific">Aphanomyces stellatus</name>
    <dbReference type="NCBI Taxonomy" id="120398"/>
    <lineage>
        <taxon>Eukaryota</taxon>
        <taxon>Sar</taxon>
        <taxon>Stramenopiles</taxon>
        <taxon>Oomycota</taxon>
        <taxon>Saprolegniomycetes</taxon>
        <taxon>Saprolegniales</taxon>
        <taxon>Verrucalvaceae</taxon>
        <taxon>Aphanomyces</taxon>
    </lineage>
</organism>
<dbReference type="EMBL" id="CAADRA010005124">
    <property type="protein sequence ID" value="VFT85340.1"/>
    <property type="molecule type" value="Genomic_DNA"/>
</dbReference>
<evidence type="ECO:0000256" key="5">
    <source>
        <dbReference type="SAM" id="Phobius"/>
    </source>
</evidence>
<reference evidence="7" key="2">
    <citation type="submission" date="2019-06" db="EMBL/GenBank/DDBJ databases">
        <title>Genomics analysis of Aphanomyces spp. identifies a new class of oomycete effector associated with host adaptation.</title>
        <authorList>
            <person name="Gaulin E."/>
        </authorList>
    </citation>
    <scope>NUCLEOTIDE SEQUENCE</scope>
    <source>
        <strain evidence="7">CBS 578.67</strain>
    </source>
</reference>
<feature type="transmembrane region" description="Helical" evidence="5">
    <location>
        <begin position="195"/>
        <end position="220"/>
    </location>
</feature>
<evidence type="ECO:0000256" key="3">
    <source>
        <dbReference type="ARBA" id="ARBA00023157"/>
    </source>
</evidence>
<keyword evidence="5" id="KW-0812">Transmembrane</keyword>
<dbReference type="AlphaFoldDB" id="A0A485KKD8"/>
<feature type="transmembrane region" description="Helical" evidence="5">
    <location>
        <begin position="314"/>
        <end position="336"/>
    </location>
</feature>